<dbReference type="Proteomes" id="UP000198949">
    <property type="component" value="Unassembled WGS sequence"/>
</dbReference>
<keyword evidence="2" id="KW-1185">Reference proteome</keyword>
<dbReference type="InterPro" id="IPR011009">
    <property type="entry name" value="Kinase-like_dom_sf"/>
</dbReference>
<name>A0A1G7D793_9ACTN</name>
<gene>
    <name evidence="1" type="ORF">SAMN05216270_12350</name>
</gene>
<sequence length="326" mass="35823">MRRSEHEEFCTADGPGDLRYIGAVNEAPADERLRLLPELIEHQRVRTTPVKANDFAMPLAGASAGSAAAQRLTFDDGTSMFAKIAEGPRPGYLAAEANGLRWLGEACEAVVEVRYADDRLLVEPWIEPAEPTEGHARELGRQIALMHSAGADRFGAPWRGYIGETFMDNDPAGTTWAEWYAARRIAPYLGPSRDNGALDAADVAAIEALASRLPRLAGPEEAPARTHGDLWWGNVLWGADRAWLIDPAAHGGHRETDLANLRLWGAVPRLEAIFDGYAEVSPPAEGWEERTGLHHLFPLLVHTTLFGRAYRDQLMGIVSHFTDLSY</sequence>
<proteinExistence type="predicted"/>
<accession>A0A1G7D793</accession>
<dbReference type="GO" id="GO:0016301">
    <property type="term" value="F:kinase activity"/>
    <property type="evidence" value="ECO:0007669"/>
    <property type="project" value="UniProtKB-KW"/>
</dbReference>
<dbReference type="Pfam" id="PF03881">
    <property type="entry name" value="Fructosamin_kin"/>
    <property type="match status" value="1"/>
</dbReference>
<evidence type="ECO:0000313" key="2">
    <source>
        <dbReference type="Proteomes" id="UP000198949"/>
    </source>
</evidence>
<dbReference type="STRING" id="58114.SAMN05216270_12350"/>
<evidence type="ECO:0000313" key="1">
    <source>
        <dbReference type="EMBL" id="SDE47508.1"/>
    </source>
</evidence>
<keyword evidence="1" id="KW-0418">Kinase</keyword>
<dbReference type="SUPFAM" id="SSF56112">
    <property type="entry name" value="Protein kinase-like (PK-like)"/>
    <property type="match status" value="1"/>
</dbReference>
<dbReference type="AlphaFoldDB" id="A0A1G7D793"/>
<dbReference type="OrthoDB" id="5291879at2"/>
<dbReference type="InterPro" id="IPR016477">
    <property type="entry name" value="Fructo-/Ketosamine-3-kinase"/>
</dbReference>
<dbReference type="EMBL" id="FNAD01000023">
    <property type="protein sequence ID" value="SDE47508.1"/>
    <property type="molecule type" value="Genomic_DNA"/>
</dbReference>
<keyword evidence="1" id="KW-0808">Transferase</keyword>
<reference evidence="2" key="1">
    <citation type="submission" date="2016-10" db="EMBL/GenBank/DDBJ databases">
        <authorList>
            <person name="Varghese N."/>
            <person name="Submissions S."/>
        </authorList>
    </citation>
    <scope>NUCLEOTIDE SEQUENCE [LARGE SCALE GENOMIC DNA]</scope>
    <source>
        <strain evidence="2">CGMCC 4.3516</strain>
    </source>
</reference>
<organism evidence="1 2">
    <name type="scientific">Glycomyces harbinensis</name>
    <dbReference type="NCBI Taxonomy" id="58114"/>
    <lineage>
        <taxon>Bacteria</taxon>
        <taxon>Bacillati</taxon>
        <taxon>Actinomycetota</taxon>
        <taxon>Actinomycetes</taxon>
        <taxon>Glycomycetales</taxon>
        <taxon>Glycomycetaceae</taxon>
        <taxon>Glycomyces</taxon>
    </lineage>
</organism>
<protein>
    <submittedName>
        <fullName evidence="1">Fructosamine-3-kinase</fullName>
    </submittedName>
</protein>
<dbReference type="Gene3D" id="1.10.510.10">
    <property type="entry name" value="Transferase(Phosphotransferase) domain 1"/>
    <property type="match status" value="1"/>
</dbReference>
<dbReference type="PANTHER" id="PTHR12149">
    <property type="entry name" value="FRUCTOSAMINE 3 KINASE-RELATED PROTEIN"/>
    <property type="match status" value="1"/>
</dbReference>
<dbReference type="Gene3D" id="3.30.200.20">
    <property type="entry name" value="Phosphorylase Kinase, domain 1"/>
    <property type="match status" value="1"/>
</dbReference>
<dbReference type="PANTHER" id="PTHR12149:SF8">
    <property type="entry name" value="PROTEIN-RIBULOSAMINE 3-KINASE"/>
    <property type="match status" value="1"/>
</dbReference>
<dbReference type="Gene3D" id="1.20.1270.240">
    <property type="match status" value="1"/>
</dbReference>